<gene>
    <name evidence="6" type="ORF">AN618_15970</name>
</gene>
<evidence type="ECO:0000256" key="5">
    <source>
        <dbReference type="HAMAP-Rule" id="MF_01874"/>
    </source>
</evidence>
<dbReference type="PANTHER" id="PTHR38452:SF1">
    <property type="entry name" value="UPF0756 MEMBRANE PROTEIN YEAL"/>
    <property type="match status" value="1"/>
</dbReference>
<organism evidence="6 7">
    <name type="scientific">Fervidicola ferrireducens</name>
    <dbReference type="NCBI Taxonomy" id="520764"/>
    <lineage>
        <taxon>Bacteria</taxon>
        <taxon>Bacillati</taxon>
        <taxon>Bacillota</taxon>
        <taxon>Clostridia</taxon>
        <taxon>Thermosediminibacterales</taxon>
        <taxon>Thermosediminibacteraceae</taxon>
        <taxon>Fervidicola</taxon>
    </lineage>
</organism>
<dbReference type="InParanoid" id="A0A140L7P1"/>
<dbReference type="GO" id="GO:0005886">
    <property type="term" value="C:plasma membrane"/>
    <property type="evidence" value="ECO:0007669"/>
    <property type="project" value="UniProtKB-SubCell"/>
</dbReference>
<dbReference type="EMBL" id="LOED01000019">
    <property type="protein sequence ID" value="KXG76566.1"/>
    <property type="molecule type" value="Genomic_DNA"/>
</dbReference>
<keyword evidence="1 5" id="KW-1003">Cell membrane</keyword>
<proteinExistence type="inferred from homology"/>
<comment type="caution">
    <text evidence="6">The sequence shown here is derived from an EMBL/GenBank/DDBJ whole genome shotgun (WGS) entry which is preliminary data.</text>
</comment>
<dbReference type="AlphaFoldDB" id="A0A140L7P1"/>
<comment type="similarity">
    <text evidence="5">Belongs to the UPF0756 family.</text>
</comment>
<feature type="transmembrane region" description="Helical" evidence="5">
    <location>
        <begin position="77"/>
        <end position="96"/>
    </location>
</feature>
<evidence type="ECO:0000256" key="2">
    <source>
        <dbReference type="ARBA" id="ARBA00022692"/>
    </source>
</evidence>
<evidence type="ECO:0000313" key="7">
    <source>
        <dbReference type="Proteomes" id="UP000070427"/>
    </source>
</evidence>
<protein>
    <recommendedName>
        <fullName evidence="5">UPF0756 membrane protein AN618_15970</fullName>
    </recommendedName>
</protein>
<feature type="transmembrane region" description="Helical" evidence="5">
    <location>
        <begin position="6"/>
        <end position="34"/>
    </location>
</feature>
<dbReference type="InterPro" id="IPR007382">
    <property type="entry name" value="UPF0756_TM"/>
</dbReference>
<dbReference type="STRING" id="520764.AN618_15970"/>
<keyword evidence="4 5" id="KW-0472">Membrane</keyword>
<accession>A0A140L7P1</accession>
<dbReference type="FunCoup" id="A0A140L7P1">
    <property type="interactions" value="1"/>
</dbReference>
<feature type="transmembrane region" description="Helical" evidence="5">
    <location>
        <begin position="130"/>
        <end position="145"/>
    </location>
</feature>
<name>A0A140L7P1_9FIRM</name>
<dbReference type="HAMAP" id="MF_01874">
    <property type="entry name" value="UPF0756"/>
    <property type="match status" value="1"/>
</dbReference>
<dbReference type="Proteomes" id="UP000070427">
    <property type="component" value="Unassembled WGS sequence"/>
</dbReference>
<feature type="transmembrane region" description="Helical" evidence="5">
    <location>
        <begin position="46"/>
        <end position="65"/>
    </location>
</feature>
<sequence length="151" mass="16148">MKSSSIIFLILALGYLGKNHLIMISSAALMILKILGILPQSSYQNVILDLGIVLLVIGVLLPLCTGEFDTKQVYRSIFNIEVIVIFLVGIASAVMARDGVRLLKENPGTMICLLMGSIAGSTFFKGLPTGPLVAAGIAALLLNLVKKFQNM</sequence>
<dbReference type="Pfam" id="PF04284">
    <property type="entry name" value="DUF441"/>
    <property type="match status" value="1"/>
</dbReference>
<comment type="subcellular location">
    <subcellularLocation>
        <location evidence="5">Cell membrane</location>
        <topology evidence="5">Multi-pass membrane protein</topology>
    </subcellularLocation>
</comment>
<keyword evidence="2 5" id="KW-0812">Transmembrane</keyword>
<evidence type="ECO:0000256" key="4">
    <source>
        <dbReference type="ARBA" id="ARBA00023136"/>
    </source>
</evidence>
<keyword evidence="3 5" id="KW-1133">Transmembrane helix</keyword>
<dbReference type="RefSeq" id="WP_066353719.1">
    <property type="nucleotide sequence ID" value="NZ_LOED01000019.1"/>
</dbReference>
<reference evidence="6 7" key="1">
    <citation type="submission" date="2015-12" db="EMBL/GenBank/DDBJ databases">
        <title>Draft genome sequnece of Fervidicola ferrireducens strain Y170.</title>
        <authorList>
            <person name="Patel B.K."/>
        </authorList>
    </citation>
    <scope>NUCLEOTIDE SEQUENCE [LARGE SCALE GENOMIC DNA]</scope>
    <source>
        <strain evidence="6 7">Y170</strain>
    </source>
</reference>
<keyword evidence="7" id="KW-1185">Reference proteome</keyword>
<evidence type="ECO:0000313" key="6">
    <source>
        <dbReference type="EMBL" id="KXG76566.1"/>
    </source>
</evidence>
<evidence type="ECO:0000256" key="3">
    <source>
        <dbReference type="ARBA" id="ARBA00022989"/>
    </source>
</evidence>
<evidence type="ECO:0000256" key="1">
    <source>
        <dbReference type="ARBA" id="ARBA00022475"/>
    </source>
</evidence>
<dbReference type="PANTHER" id="PTHR38452">
    <property type="entry name" value="UPF0756 MEMBRANE PROTEIN YEAL"/>
    <property type="match status" value="1"/>
</dbReference>